<name>A0A8H5BIG4_9AGAR</name>
<organism evidence="2 3">
    <name type="scientific">Ephemerocybe angulata</name>
    <dbReference type="NCBI Taxonomy" id="980116"/>
    <lineage>
        <taxon>Eukaryota</taxon>
        <taxon>Fungi</taxon>
        <taxon>Dikarya</taxon>
        <taxon>Basidiomycota</taxon>
        <taxon>Agaricomycotina</taxon>
        <taxon>Agaricomycetes</taxon>
        <taxon>Agaricomycetidae</taxon>
        <taxon>Agaricales</taxon>
        <taxon>Agaricineae</taxon>
        <taxon>Psathyrellaceae</taxon>
        <taxon>Ephemerocybe</taxon>
    </lineage>
</organism>
<evidence type="ECO:0000256" key="1">
    <source>
        <dbReference type="SAM" id="MobiDB-lite"/>
    </source>
</evidence>
<accession>A0A8H5BIG4</accession>
<dbReference type="EMBL" id="JAACJK010000165">
    <property type="protein sequence ID" value="KAF5323867.1"/>
    <property type="molecule type" value="Genomic_DNA"/>
</dbReference>
<reference evidence="2 3" key="1">
    <citation type="journal article" date="2020" name="ISME J.">
        <title>Uncovering the hidden diversity of litter-decomposition mechanisms in mushroom-forming fungi.</title>
        <authorList>
            <person name="Floudas D."/>
            <person name="Bentzer J."/>
            <person name="Ahren D."/>
            <person name="Johansson T."/>
            <person name="Persson P."/>
            <person name="Tunlid A."/>
        </authorList>
    </citation>
    <scope>NUCLEOTIDE SEQUENCE [LARGE SCALE GENOMIC DNA]</scope>
    <source>
        <strain evidence="2 3">CBS 175.51</strain>
    </source>
</reference>
<sequence>MSQTEIRTTQEEYLARRLLANGATGALPHLNALAHAYPYHGSDLRPVELVMSFLRDPPLSYPSLRLGASGGVNTEPLLRTLACLDVVHRVGRSVASDTPSCTAFSVMLKDGWPSLLVWLTYTLEYVEMVMPGARAGVPISTVANFLVAYSTRPPFAHHTIDDWTSTIRLAFRIWIGEFSQGLTFRNVTLTTIEFFSNCLEMDGSAKAAVVEIFQDSNRAWAFFKSFGTQITTLARDPTEAGAMRVVLMHDFYVLLVEHLSKSPDWRNTWRWIIQKGPLKACVATTLSLLSRPISIDRWRLAQLGSVMVAVEEDIEAILSKVVRLSRAGLAPLLRQCGRSTVSGVSDMVIFGFLRHLASYLPYQRVSRAVTKSLERYHANNPSALQDAGWNFFYSTLKLSVLSAAKRRGYFAFACDNLNDSKTLKTTALSMASLERCAAGVGQSGTVLKSVRRTIGTPSIDTNVSMQLPYYTIGARGGVWVTRKTHKIHQGRNRASQVQDDIVEFVNHDKFIASSILANGLDTAPSQPPITLPTWAAPSALTDSAFYPSPSSTAPHHNPSPLLTRLELQDIRYKLLDLNLPRPGDLEFSLHPSTTYKPERFSVPYKYDGVANAAPFHLIVSPANAHFLDCEFRLHALANRLYESIEVEADFNFELQRQSIDRDVKAALNRLFQWKKDLWWEKRLKPGNYQDAGDTLAIPRIETTRYLQLYNYGDPEYAPLALAGIVLVLVVHLIFNGSQTLCSIILGFLQDQLQILGPLLGSEGRQRQLKESYPTSIESVLNSVDLDPCVRRYIQCPKCYALYPTSSDYPDLCTHEEAPGSSPCNAKLTRVRDPDNKRGENLAKESLGEEKGGDGERDEKRQPITYYLHQGNQWLGRFLCRPDIEDLLDRRKAEFLERSNKPIDSDQPGLVADALDSEIVSNFTWPDGKRFYECPNDEFRLIFSLSGDGFNPFSNREAKQTVTSTGLYLFCLNLPLEERQKPQNVYLAGVIPGPGKPSTSQINHHTSLIVDDFVRFWETGVRYTRTTRRRDGVSARAATAPVLSDALGSRQLCGYGSPTSTFFYVLARA</sequence>
<comment type="caution">
    <text evidence="2">The sequence shown here is derived from an EMBL/GenBank/DDBJ whole genome shotgun (WGS) entry which is preliminary data.</text>
</comment>
<feature type="compositionally biased region" description="Basic and acidic residues" evidence="1">
    <location>
        <begin position="829"/>
        <end position="859"/>
    </location>
</feature>
<dbReference type="Proteomes" id="UP000541558">
    <property type="component" value="Unassembled WGS sequence"/>
</dbReference>
<feature type="region of interest" description="Disordered" evidence="1">
    <location>
        <begin position="814"/>
        <end position="859"/>
    </location>
</feature>
<protein>
    <submittedName>
        <fullName evidence="2">Uncharacterized protein</fullName>
    </submittedName>
</protein>
<dbReference type="OrthoDB" id="3253623at2759"/>
<keyword evidence="3" id="KW-1185">Reference proteome</keyword>
<evidence type="ECO:0000313" key="2">
    <source>
        <dbReference type="EMBL" id="KAF5323867.1"/>
    </source>
</evidence>
<dbReference type="AlphaFoldDB" id="A0A8H5BIG4"/>
<proteinExistence type="predicted"/>
<evidence type="ECO:0000313" key="3">
    <source>
        <dbReference type="Proteomes" id="UP000541558"/>
    </source>
</evidence>
<gene>
    <name evidence="2" type="ORF">D9611_008258</name>
</gene>